<dbReference type="Proteomes" id="UP001148838">
    <property type="component" value="Unassembled WGS sequence"/>
</dbReference>
<comment type="caution">
    <text evidence="2">The sequence shown here is derived from an EMBL/GenBank/DDBJ whole genome shotgun (WGS) entry which is preliminary data.</text>
</comment>
<protein>
    <submittedName>
        <fullName evidence="2">Uncharacterized protein</fullName>
    </submittedName>
</protein>
<evidence type="ECO:0000313" key="3">
    <source>
        <dbReference type="Proteomes" id="UP001148838"/>
    </source>
</evidence>
<dbReference type="EMBL" id="JAJSOF020000023">
    <property type="protein sequence ID" value="KAJ4435914.1"/>
    <property type="molecule type" value="Genomic_DNA"/>
</dbReference>
<feature type="region of interest" description="Disordered" evidence="1">
    <location>
        <begin position="203"/>
        <end position="228"/>
    </location>
</feature>
<accession>A0ABQ8SP10</accession>
<reference evidence="2 3" key="1">
    <citation type="journal article" date="2022" name="Allergy">
        <title>Genome assembly and annotation of Periplaneta americana reveal a comprehensive cockroach allergen profile.</title>
        <authorList>
            <person name="Wang L."/>
            <person name="Xiong Q."/>
            <person name="Saelim N."/>
            <person name="Wang L."/>
            <person name="Nong W."/>
            <person name="Wan A.T."/>
            <person name="Shi M."/>
            <person name="Liu X."/>
            <person name="Cao Q."/>
            <person name="Hui J.H.L."/>
            <person name="Sookrung N."/>
            <person name="Leung T.F."/>
            <person name="Tungtrongchitr A."/>
            <person name="Tsui S.K.W."/>
        </authorList>
    </citation>
    <scope>NUCLEOTIDE SEQUENCE [LARGE SCALE GENOMIC DNA]</scope>
    <source>
        <strain evidence="2">PWHHKU_190912</strain>
    </source>
</reference>
<gene>
    <name evidence="2" type="ORF">ANN_18534</name>
</gene>
<evidence type="ECO:0000256" key="1">
    <source>
        <dbReference type="SAM" id="MobiDB-lite"/>
    </source>
</evidence>
<organism evidence="2 3">
    <name type="scientific">Periplaneta americana</name>
    <name type="common">American cockroach</name>
    <name type="synonym">Blatta americana</name>
    <dbReference type="NCBI Taxonomy" id="6978"/>
    <lineage>
        <taxon>Eukaryota</taxon>
        <taxon>Metazoa</taxon>
        <taxon>Ecdysozoa</taxon>
        <taxon>Arthropoda</taxon>
        <taxon>Hexapoda</taxon>
        <taxon>Insecta</taxon>
        <taxon>Pterygota</taxon>
        <taxon>Neoptera</taxon>
        <taxon>Polyneoptera</taxon>
        <taxon>Dictyoptera</taxon>
        <taxon>Blattodea</taxon>
        <taxon>Blattoidea</taxon>
        <taxon>Blattidae</taxon>
        <taxon>Blattinae</taxon>
        <taxon>Periplaneta</taxon>
    </lineage>
</organism>
<name>A0ABQ8SP10_PERAM</name>
<sequence length="228" mass="26098">MASGRMIWMAIPLYHDFQSIHGIADQFAIHCKKLLGVQFIFGSLYAVMWLADEPRECSSGPLGVLCAQPMINHRPSNDVRQCFPNSTPRRICLPLISGVDFSVPLFLASQRGCTDIEEQRLRVFENKMLRKIFGAKREIKRDEVIGEWRKLHNAELHAMYSSHCINRIRNESVSEKVGEERMMLKLIRKRRKKLVGSLAEKKLPTEGCTGKNGERENSTGQKKISDDR</sequence>
<proteinExistence type="predicted"/>
<feature type="compositionally biased region" description="Basic and acidic residues" evidence="1">
    <location>
        <begin position="212"/>
        <end position="228"/>
    </location>
</feature>
<evidence type="ECO:0000313" key="2">
    <source>
        <dbReference type="EMBL" id="KAJ4435914.1"/>
    </source>
</evidence>
<keyword evidence="3" id="KW-1185">Reference proteome</keyword>